<keyword evidence="19" id="KW-1185">Reference proteome</keyword>
<keyword evidence="11" id="KW-0472">Membrane</keyword>
<evidence type="ECO:0000256" key="12">
    <source>
        <dbReference type="ARBA" id="ARBA00023139"/>
    </source>
</evidence>
<feature type="domain" description="Soluble ligand binding" evidence="16">
    <location>
        <begin position="601"/>
        <end position="650"/>
    </location>
</feature>
<dbReference type="Pfam" id="PF10531">
    <property type="entry name" value="SLBB"/>
    <property type="match status" value="4"/>
</dbReference>
<evidence type="ECO:0000256" key="9">
    <source>
        <dbReference type="ARBA" id="ARBA00023065"/>
    </source>
</evidence>
<evidence type="ECO:0000256" key="3">
    <source>
        <dbReference type="ARBA" id="ARBA00022448"/>
    </source>
</evidence>
<feature type="domain" description="Soluble ligand binding" evidence="16">
    <location>
        <begin position="286"/>
        <end position="334"/>
    </location>
</feature>
<dbReference type="InterPro" id="IPR049712">
    <property type="entry name" value="Poly_export"/>
</dbReference>
<evidence type="ECO:0000259" key="16">
    <source>
        <dbReference type="Pfam" id="PF10531"/>
    </source>
</evidence>
<dbReference type="Pfam" id="PF22461">
    <property type="entry name" value="SLBB_2"/>
    <property type="match status" value="1"/>
</dbReference>
<dbReference type="InterPro" id="IPR003715">
    <property type="entry name" value="Poly_export_N"/>
</dbReference>
<feature type="domain" description="Soluble ligand binding" evidence="16">
    <location>
        <begin position="694"/>
        <end position="738"/>
    </location>
</feature>
<dbReference type="Pfam" id="PF02563">
    <property type="entry name" value="Poly_export"/>
    <property type="match status" value="1"/>
</dbReference>
<reference evidence="18 19" key="1">
    <citation type="submission" date="2022-11" db="EMBL/GenBank/DDBJ databases">
        <title>Viruses from the air-sea interface of a natural surface slick.</title>
        <authorList>
            <person name="Rahlff J."/>
            <person name="Holmfeldt K."/>
        </authorList>
    </citation>
    <scope>NUCLEOTIDE SEQUENCE [LARGE SCALE GENOMIC DNA]</scope>
    <source>
        <strain evidence="18 19">SMS4</strain>
    </source>
</reference>
<keyword evidence="9" id="KW-0406">Ion transport</keyword>
<evidence type="ECO:0000256" key="1">
    <source>
        <dbReference type="ARBA" id="ARBA00004571"/>
    </source>
</evidence>
<sequence>MLSAELRRLLIKLSFFVFGCLLIEQYAYAVTPSPLMIEQLRKLPQSQQEALAKQYGFDLNLIRQNQESNANELDAPLEYQAPVDVVKTKANLPDTPEAVKRFGLDMFDPNKSSFAMSQAVPVPDNYLLGPDDSLQLNLFGKVNQQVILTVSLDGNVFIDEVGAISVAGLTFSDAKQLIQERIKTSLLGVNSVVSMGTLRTISILVTGEARLPGNYSVPALTTVTQALFVAGGVSEIGSLRAISVLRQGKTITRFDLYNLLLEGKANNDINLQNGDVVFIEPVKALAQVKGAVRRPAIFELRQDDTLASLLKMAGGITETGYDRTVVIERLNEQRQKVLINLDLSQKELLSHPVFAGDILSIAEVSTRIENHVTLAGAVVRPGFYSWWNGMSVRDLVKSPWIDLHPTADLDYALILRGYRQNKVPDIIQFKISDVINASDESLNPLLQAGDLLLVFNYGNLYYERSTLNDYIKNQLQKRLNVQFNERWLLDYNLASKAFDLLQEIDTKTSNGNTVANMRIYDNVSKDIKLQNNNEVPEPLSYEAELLQQQDEIKQVTKQLFGNIFTDIELIRLTPHLSRKELLTPVLELIKTRGHEHSILPIVTITGEVKAPGDYPLTKGAGVSELLVAASGLTASASLSRAEITRFANSGSEGQGTSHINVHLSEILAGNSDVTMNGRDTLNIFATPGWNIQRVVEIRGEVTFPGRYPVKNGEMLSDVLKRAGGIAPSAFVKGAVLVREKVRESESLQVKKLIEQLRADVATKALSAERALISPQDAISMVRQLEKQTTAGRLVIDLQAIIGGDDSADLMVEDSDVLYIPRRSETITVIGEVQHAGTHRFKQNYDLSHYVQLAGGLRKRADDERIYVIKADGSVYLPGNNRWFSVEKQKLEAGDTIIVPLDTEYRDNLSLWTQVTQIIYQSAVALAAITSL</sequence>
<feature type="domain" description="Polysaccharide export protein N-terminal" evidence="15">
    <location>
        <begin position="121"/>
        <end position="184"/>
    </location>
</feature>
<keyword evidence="5" id="KW-0762">Sugar transport</keyword>
<keyword evidence="10" id="KW-0626">Porin</keyword>
<evidence type="ECO:0000256" key="5">
    <source>
        <dbReference type="ARBA" id="ARBA00022597"/>
    </source>
</evidence>
<keyword evidence="6" id="KW-0812">Transmembrane</keyword>
<proteinExistence type="inferred from homology"/>
<feature type="domain" description="SLBB" evidence="17">
    <location>
        <begin position="203"/>
        <end position="279"/>
    </location>
</feature>
<dbReference type="Proteomes" id="UP001231109">
    <property type="component" value="Unassembled WGS sequence"/>
</dbReference>
<dbReference type="RefSeq" id="WP_305973704.1">
    <property type="nucleotide sequence ID" value="NZ_JAPJDZ010000004.1"/>
</dbReference>
<evidence type="ECO:0000256" key="11">
    <source>
        <dbReference type="ARBA" id="ARBA00023136"/>
    </source>
</evidence>
<keyword evidence="4" id="KW-1134">Transmembrane beta strand</keyword>
<evidence type="ECO:0000256" key="7">
    <source>
        <dbReference type="ARBA" id="ARBA00022729"/>
    </source>
</evidence>
<dbReference type="InterPro" id="IPR019554">
    <property type="entry name" value="Soluble_ligand-bd"/>
</dbReference>
<dbReference type="InterPro" id="IPR054765">
    <property type="entry name" value="SLBB_dom"/>
</dbReference>
<evidence type="ECO:0000259" key="17">
    <source>
        <dbReference type="Pfam" id="PF22461"/>
    </source>
</evidence>
<comment type="similarity">
    <text evidence="2">Belongs to the BexD/CtrA/VexA family.</text>
</comment>
<evidence type="ECO:0000256" key="4">
    <source>
        <dbReference type="ARBA" id="ARBA00022452"/>
    </source>
</evidence>
<protein>
    <submittedName>
        <fullName evidence="18">SLBB domain-containing protein</fullName>
    </submittedName>
</protein>
<keyword evidence="13" id="KW-0998">Cell outer membrane</keyword>
<evidence type="ECO:0000259" key="15">
    <source>
        <dbReference type="Pfam" id="PF02563"/>
    </source>
</evidence>
<evidence type="ECO:0000256" key="10">
    <source>
        <dbReference type="ARBA" id="ARBA00023114"/>
    </source>
</evidence>
<gene>
    <name evidence="18" type="ORF">ORJ04_03060</name>
</gene>
<comment type="caution">
    <text evidence="18">The sequence shown here is derived from an EMBL/GenBank/DDBJ whole genome shotgun (WGS) entry which is preliminary data.</text>
</comment>
<dbReference type="EMBL" id="JAPJDZ010000004">
    <property type="protein sequence ID" value="MDP5134924.1"/>
    <property type="molecule type" value="Genomic_DNA"/>
</dbReference>
<evidence type="ECO:0000256" key="6">
    <source>
        <dbReference type="ARBA" id="ARBA00022692"/>
    </source>
</evidence>
<keyword evidence="7" id="KW-0732">Signal</keyword>
<keyword evidence="8" id="KW-0625">Polysaccharide transport</keyword>
<dbReference type="Gene3D" id="3.10.560.10">
    <property type="entry name" value="Outer membrane lipoprotein wza domain like"/>
    <property type="match status" value="6"/>
</dbReference>
<keyword evidence="12" id="KW-0564">Palmitate</keyword>
<comment type="subcellular location">
    <subcellularLocation>
        <location evidence="1">Cell outer membrane</location>
        <topology evidence="1">Multi-pass membrane protein</topology>
    </subcellularLocation>
</comment>
<evidence type="ECO:0000313" key="19">
    <source>
        <dbReference type="Proteomes" id="UP001231109"/>
    </source>
</evidence>
<dbReference type="PANTHER" id="PTHR33619:SF3">
    <property type="entry name" value="POLYSACCHARIDE EXPORT PROTEIN GFCE-RELATED"/>
    <property type="match status" value="1"/>
</dbReference>
<feature type="domain" description="Soluble ligand binding" evidence="16">
    <location>
        <begin position="826"/>
        <end position="875"/>
    </location>
</feature>
<evidence type="ECO:0000256" key="2">
    <source>
        <dbReference type="ARBA" id="ARBA00009450"/>
    </source>
</evidence>
<organism evidence="18 19">
    <name type="scientific">Rheinheimera baltica</name>
    <dbReference type="NCBI Taxonomy" id="67576"/>
    <lineage>
        <taxon>Bacteria</taxon>
        <taxon>Pseudomonadati</taxon>
        <taxon>Pseudomonadota</taxon>
        <taxon>Gammaproteobacteria</taxon>
        <taxon>Chromatiales</taxon>
        <taxon>Chromatiaceae</taxon>
        <taxon>Rheinheimera</taxon>
    </lineage>
</organism>
<evidence type="ECO:0000256" key="14">
    <source>
        <dbReference type="ARBA" id="ARBA00023288"/>
    </source>
</evidence>
<evidence type="ECO:0000256" key="8">
    <source>
        <dbReference type="ARBA" id="ARBA00023047"/>
    </source>
</evidence>
<dbReference type="PANTHER" id="PTHR33619">
    <property type="entry name" value="POLYSACCHARIDE EXPORT PROTEIN GFCE-RELATED"/>
    <property type="match status" value="1"/>
</dbReference>
<evidence type="ECO:0000256" key="13">
    <source>
        <dbReference type="ARBA" id="ARBA00023237"/>
    </source>
</evidence>
<name>A0ABT9HUX3_9GAMM</name>
<keyword evidence="3" id="KW-0813">Transport</keyword>
<evidence type="ECO:0000313" key="18">
    <source>
        <dbReference type="EMBL" id="MDP5134924.1"/>
    </source>
</evidence>
<keyword evidence="14" id="KW-0449">Lipoprotein</keyword>
<accession>A0ABT9HUX3</accession>